<gene>
    <name evidence="1" type="primary">36</name>
    <name evidence="1" type="ORF">PBI_YUNGJAMAL_36</name>
</gene>
<evidence type="ECO:0000313" key="2">
    <source>
        <dbReference type="Proteomes" id="UP000028668"/>
    </source>
</evidence>
<dbReference type="InterPro" id="IPR029063">
    <property type="entry name" value="SAM-dependent_MTases_sf"/>
</dbReference>
<proteinExistence type="predicted"/>
<dbReference type="EMBL" id="KJ829260">
    <property type="protein sequence ID" value="AII28275.1"/>
    <property type="molecule type" value="Genomic_DNA"/>
</dbReference>
<keyword evidence="1" id="KW-0808">Transferase</keyword>
<dbReference type="PANTHER" id="PTHR40036:SF1">
    <property type="entry name" value="MACROCIN O-METHYLTRANSFERASE"/>
    <property type="match status" value="1"/>
</dbReference>
<protein>
    <submittedName>
        <fullName evidence="1">O-methyltransferase</fullName>
    </submittedName>
</protein>
<accession>A0A076GE43</accession>
<dbReference type="GO" id="GO:0032259">
    <property type="term" value="P:methylation"/>
    <property type="evidence" value="ECO:0007669"/>
    <property type="project" value="UniProtKB-KW"/>
</dbReference>
<organism evidence="1 2">
    <name type="scientific">Mycobacterium phage YungJamal</name>
    <dbReference type="NCBI Taxonomy" id="1505226"/>
    <lineage>
        <taxon>Viruses</taxon>
        <taxon>Duplodnaviria</taxon>
        <taxon>Heunggongvirae</taxon>
        <taxon>Uroviricota</taxon>
        <taxon>Caudoviricetes</taxon>
        <taxon>Corndogvirus</taxon>
        <taxon>Mycobacterium phage Corndog</taxon>
    </lineage>
</organism>
<dbReference type="Pfam" id="PF05711">
    <property type="entry name" value="TylF"/>
    <property type="match status" value="1"/>
</dbReference>
<sequence>MTTVSEDLGYALGPRFVTTGDHYALLRYVASLWPEGLALEFGVGKGESTRILAENMAVIGFDSFEGLPEDWRPEFPKGSFRFDMPDIPEVSFHVGWFEDTLPEAMSELERWPIGLVHIDCDLYSSTKTVLDHIGHLLTPGVYIVFDEWHSYEGCEQHEQRAWREFAERTGISWRVVGHGFEQWAIQITERESNV</sequence>
<reference evidence="1" key="1">
    <citation type="submission" date="2014-05" db="EMBL/GenBank/DDBJ databases">
        <authorList>
            <person name="Pacey E."/>
            <person name="Bowman C.A."/>
            <person name="Russell D.A."/>
            <person name="Pope W.H."/>
            <person name="Jacobs-Sera D."/>
            <person name="Hendrix R.W."/>
            <person name="Hatfull G.F."/>
        </authorList>
    </citation>
    <scope>NUCLEOTIDE SEQUENCE [LARGE SCALE GENOMIC DNA]</scope>
</reference>
<keyword evidence="1" id="KW-0489">Methyltransferase</keyword>
<dbReference type="Proteomes" id="UP000028668">
    <property type="component" value="Segment"/>
</dbReference>
<name>A0A076GE43_BPMCO</name>
<dbReference type="SUPFAM" id="SSF53335">
    <property type="entry name" value="S-adenosyl-L-methionine-dependent methyltransferases"/>
    <property type="match status" value="1"/>
</dbReference>
<dbReference type="GO" id="GO:0008168">
    <property type="term" value="F:methyltransferase activity"/>
    <property type="evidence" value="ECO:0007669"/>
    <property type="project" value="UniProtKB-KW"/>
</dbReference>
<evidence type="ECO:0000313" key="1">
    <source>
        <dbReference type="EMBL" id="AII28275.1"/>
    </source>
</evidence>
<dbReference type="PANTHER" id="PTHR40036">
    <property type="entry name" value="MACROCIN O-METHYLTRANSFERASE"/>
    <property type="match status" value="1"/>
</dbReference>
<dbReference type="InterPro" id="IPR008884">
    <property type="entry name" value="TylF_MeTrfase"/>
</dbReference>
<dbReference type="Gene3D" id="3.40.50.150">
    <property type="entry name" value="Vaccinia Virus protein VP39"/>
    <property type="match status" value="1"/>
</dbReference>